<dbReference type="InterPro" id="IPR009057">
    <property type="entry name" value="Homeodomain-like_sf"/>
</dbReference>
<dbReference type="Pfam" id="PF02311">
    <property type="entry name" value="AraC_binding"/>
    <property type="match status" value="1"/>
</dbReference>
<accession>A0ABW9UGM6</accession>
<name>A0ABW9UGM6_9BACL</name>
<keyword evidence="2" id="KW-0238">DNA-binding</keyword>
<evidence type="ECO:0000259" key="4">
    <source>
        <dbReference type="PROSITE" id="PS01124"/>
    </source>
</evidence>
<dbReference type="Pfam" id="PF12833">
    <property type="entry name" value="HTH_18"/>
    <property type="match status" value="1"/>
</dbReference>
<keyword evidence="6" id="KW-1185">Reference proteome</keyword>
<organism evidence="5 6">
    <name type="scientific">Paenibacillus anseongense</name>
    <dbReference type="NCBI Taxonomy" id="2682845"/>
    <lineage>
        <taxon>Bacteria</taxon>
        <taxon>Bacillati</taxon>
        <taxon>Bacillota</taxon>
        <taxon>Bacilli</taxon>
        <taxon>Bacillales</taxon>
        <taxon>Paenibacillaceae</taxon>
        <taxon>Paenibacillus</taxon>
    </lineage>
</organism>
<dbReference type="PROSITE" id="PS01124">
    <property type="entry name" value="HTH_ARAC_FAMILY_2"/>
    <property type="match status" value="1"/>
</dbReference>
<dbReference type="InterPro" id="IPR018060">
    <property type="entry name" value="HTH_AraC"/>
</dbReference>
<evidence type="ECO:0000256" key="3">
    <source>
        <dbReference type="ARBA" id="ARBA00023163"/>
    </source>
</evidence>
<comment type="caution">
    <text evidence="5">The sequence shown here is derived from an EMBL/GenBank/DDBJ whole genome shotgun (WGS) entry which is preliminary data.</text>
</comment>
<dbReference type="EMBL" id="WSEM01000027">
    <property type="protein sequence ID" value="MVQ38482.1"/>
    <property type="molecule type" value="Genomic_DNA"/>
</dbReference>
<dbReference type="SUPFAM" id="SSF51215">
    <property type="entry name" value="Regulatory protein AraC"/>
    <property type="match status" value="1"/>
</dbReference>
<keyword evidence="1" id="KW-0805">Transcription regulation</keyword>
<dbReference type="InterPro" id="IPR003313">
    <property type="entry name" value="AraC-bd"/>
</dbReference>
<protein>
    <submittedName>
        <fullName evidence="5">Helix-turn-helix domain-containing protein</fullName>
    </submittedName>
</protein>
<reference evidence="5 6" key="1">
    <citation type="submission" date="2019-12" db="EMBL/GenBank/DDBJ databases">
        <authorList>
            <person name="Huq M.A."/>
        </authorList>
    </citation>
    <scope>NUCLEOTIDE SEQUENCE [LARGE SCALE GENOMIC DNA]</scope>
    <source>
        <strain evidence="5 6">MAH-34</strain>
    </source>
</reference>
<keyword evidence="3" id="KW-0804">Transcription</keyword>
<dbReference type="Gene3D" id="2.60.120.10">
    <property type="entry name" value="Jelly Rolls"/>
    <property type="match status" value="1"/>
</dbReference>
<dbReference type="PANTHER" id="PTHR43280:SF28">
    <property type="entry name" value="HTH-TYPE TRANSCRIPTIONAL ACTIVATOR RHAS"/>
    <property type="match status" value="1"/>
</dbReference>
<dbReference type="InterPro" id="IPR037923">
    <property type="entry name" value="HTH-like"/>
</dbReference>
<evidence type="ECO:0000313" key="6">
    <source>
        <dbReference type="Proteomes" id="UP000467637"/>
    </source>
</evidence>
<proteinExistence type="predicted"/>
<dbReference type="PANTHER" id="PTHR43280">
    <property type="entry name" value="ARAC-FAMILY TRANSCRIPTIONAL REGULATOR"/>
    <property type="match status" value="1"/>
</dbReference>
<evidence type="ECO:0000256" key="1">
    <source>
        <dbReference type="ARBA" id="ARBA00023015"/>
    </source>
</evidence>
<dbReference type="SUPFAM" id="SSF46689">
    <property type="entry name" value="Homeodomain-like"/>
    <property type="match status" value="2"/>
</dbReference>
<gene>
    <name evidence="5" type="ORF">GON05_28085</name>
</gene>
<dbReference type="InterPro" id="IPR014710">
    <property type="entry name" value="RmlC-like_jellyroll"/>
</dbReference>
<sequence length="310" mass="35896">MISSTFIRFFDIMRGTERKGADDVPPIHKVFDNHETFPFSYAYKNTKSSQSELPDHFHDWYEIVYVYRGKGTMFIDHTFYEMKAGDIFLIPGNIIHRATPDKETPVTSTAVYFSSSFVQAPQFGESFSYLHSFEQAVDLRQYRLETLLPQRQHLEHYLESIQHEFKHEGPGFRQAIYVQLLQLLLFIQRDVASSHTFNTGDPLVAPVWMRDVLLYIDEHFCEDIGLQTLSKQASVSPAHFSRVFKQLIGMNVTAYIITKRIIRAKQLLSESDVNIHHIAELCGFESLPHFHAMFKRVLGMTPAAARKSIR</sequence>
<dbReference type="Proteomes" id="UP000467637">
    <property type="component" value="Unassembled WGS sequence"/>
</dbReference>
<dbReference type="SMART" id="SM00342">
    <property type="entry name" value="HTH_ARAC"/>
    <property type="match status" value="1"/>
</dbReference>
<dbReference type="Gene3D" id="1.10.10.60">
    <property type="entry name" value="Homeodomain-like"/>
    <property type="match status" value="2"/>
</dbReference>
<feature type="domain" description="HTH araC/xylS-type" evidence="4">
    <location>
        <begin position="210"/>
        <end position="308"/>
    </location>
</feature>
<evidence type="ECO:0000256" key="2">
    <source>
        <dbReference type="ARBA" id="ARBA00023125"/>
    </source>
</evidence>
<evidence type="ECO:0000313" key="5">
    <source>
        <dbReference type="EMBL" id="MVQ38482.1"/>
    </source>
</evidence>